<dbReference type="Proteomes" id="UP000256964">
    <property type="component" value="Unassembled WGS sequence"/>
</dbReference>
<dbReference type="STRING" id="139420.A0A371D4I5"/>
<sequence>MHNLFLGELRHHCISVWGLKHAKSRTTPQEGAPHTPEQQEKVLNRIRYGLQKFSEKTLGRARLDYLDAAVRYNGIQVPANSRTRADYARALVNWVQAVPGGFGTYRSPPAMPWPSTRFRLPLDEPEAPEESSATIFNSDVLRELQKDIKQAFLPSWLEKPPSNIGEASHGKLKADHWRTLCTVSMVITLEETEALECFMHLVAAVDLATRRTMSADRANAYDSHMEMYLRRLRTLYNANLTPNHHLALHLKDFLLLFGPTHGWWAFPFERYNGLLQRLKTNSKPSDMPTTFMRYFYLGAMLRWMMDTFRWPGLPEYADMMQAFRTAFASYRKGTHAVESVFSSLGDDEGTPEDDTPTLDNTPLSRRGGTEKHLPNDLYNDLLTLINRTSSKRFASYYVGAIDAGDYLPPMVESVDRVEHKGVTFGTVSRGTRNSFVMFSRVIGGEQQVVAGQISEIIMHTRRVDGDTTVTEPFLLVNQFKTLSEAHRKFDPYLKFLDVPSWLCYNVHSPERHLLRLEDIISHCATYVYTPAGIEKECIVIRSLDRVSRVLWCTSCVDIC</sequence>
<protein>
    <submittedName>
        <fullName evidence="2">Uncharacterized protein</fullName>
    </submittedName>
</protein>
<gene>
    <name evidence="2" type="ORF">OH76DRAFT_1456796</name>
</gene>
<organism evidence="2 3">
    <name type="scientific">Lentinus brumalis</name>
    <dbReference type="NCBI Taxonomy" id="2498619"/>
    <lineage>
        <taxon>Eukaryota</taxon>
        <taxon>Fungi</taxon>
        <taxon>Dikarya</taxon>
        <taxon>Basidiomycota</taxon>
        <taxon>Agaricomycotina</taxon>
        <taxon>Agaricomycetes</taxon>
        <taxon>Polyporales</taxon>
        <taxon>Polyporaceae</taxon>
        <taxon>Lentinus</taxon>
    </lineage>
</organism>
<name>A0A371D4I5_9APHY</name>
<dbReference type="AlphaFoldDB" id="A0A371D4I5"/>
<dbReference type="PANTHER" id="PTHR46579">
    <property type="entry name" value="F5/8 TYPE C DOMAIN-CONTAINING PROTEIN-RELATED"/>
    <property type="match status" value="1"/>
</dbReference>
<feature type="region of interest" description="Disordered" evidence="1">
    <location>
        <begin position="342"/>
        <end position="370"/>
    </location>
</feature>
<evidence type="ECO:0000313" key="2">
    <source>
        <dbReference type="EMBL" id="RDX47419.1"/>
    </source>
</evidence>
<proteinExistence type="predicted"/>
<reference evidence="2 3" key="1">
    <citation type="journal article" date="2018" name="Biotechnol. Biofuels">
        <title>Integrative visual omics of the white-rot fungus Polyporus brumalis exposes the biotechnological potential of its oxidative enzymes for delignifying raw plant biomass.</title>
        <authorList>
            <person name="Miyauchi S."/>
            <person name="Rancon A."/>
            <person name="Drula E."/>
            <person name="Hage H."/>
            <person name="Chaduli D."/>
            <person name="Favel A."/>
            <person name="Grisel S."/>
            <person name="Henrissat B."/>
            <person name="Herpoel-Gimbert I."/>
            <person name="Ruiz-Duenas F.J."/>
            <person name="Chevret D."/>
            <person name="Hainaut M."/>
            <person name="Lin J."/>
            <person name="Wang M."/>
            <person name="Pangilinan J."/>
            <person name="Lipzen A."/>
            <person name="Lesage-Meessen L."/>
            <person name="Navarro D."/>
            <person name="Riley R."/>
            <person name="Grigoriev I.V."/>
            <person name="Zhou S."/>
            <person name="Raouche S."/>
            <person name="Rosso M.N."/>
        </authorList>
    </citation>
    <scope>NUCLEOTIDE SEQUENCE [LARGE SCALE GENOMIC DNA]</scope>
    <source>
        <strain evidence="2 3">BRFM 1820</strain>
    </source>
</reference>
<accession>A0A371D4I5</accession>
<dbReference type="EMBL" id="KZ857419">
    <property type="protein sequence ID" value="RDX47419.1"/>
    <property type="molecule type" value="Genomic_DNA"/>
</dbReference>
<evidence type="ECO:0000256" key="1">
    <source>
        <dbReference type="SAM" id="MobiDB-lite"/>
    </source>
</evidence>
<evidence type="ECO:0000313" key="3">
    <source>
        <dbReference type="Proteomes" id="UP000256964"/>
    </source>
</evidence>
<feature type="compositionally biased region" description="Acidic residues" evidence="1">
    <location>
        <begin position="345"/>
        <end position="356"/>
    </location>
</feature>
<dbReference type="OrthoDB" id="3247418at2759"/>
<dbReference type="PANTHER" id="PTHR46579:SF1">
    <property type="entry name" value="F5_8 TYPE C DOMAIN-CONTAINING PROTEIN"/>
    <property type="match status" value="1"/>
</dbReference>
<keyword evidence="3" id="KW-1185">Reference proteome</keyword>